<sequence>VTYETILYDKFEGVSTITLNRPEVMNALSTTLFRELDQAITEVESDDEVKAVIITGAGDRAFTAGADIHEMTRNAESDNPPAQDPKRPTYAWHIGSCTKPTIGALNGLAYGGGAVLASSLDIRIGCERTKFRFLAAAYGRVNSTWSLPMQVGWPKAKELLLTARVVEAEESLQIGLLNHLVKSTELLDKANELAQMIVGNDARMVQGIKKLLIEDIGESWENSYQKELAAQANELEPTPILEGFKPFIDRKGRKA</sequence>
<name>A0A381YFL6_9ZZZZ</name>
<dbReference type="Gene3D" id="3.90.226.10">
    <property type="entry name" value="2-enoyl-CoA Hydratase, Chain A, domain 1"/>
    <property type="match status" value="1"/>
</dbReference>
<reference evidence="2" key="1">
    <citation type="submission" date="2018-05" db="EMBL/GenBank/DDBJ databases">
        <authorList>
            <person name="Lanie J.A."/>
            <person name="Ng W.-L."/>
            <person name="Kazmierczak K.M."/>
            <person name="Andrzejewski T.M."/>
            <person name="Davidsen T.M."/>
            <person name="Wayne K.J."/>
            <person name="Tettelin H."/>
            <person name="Glass J.I."/>
            <person name="Rusch D."/>
            <person name="Podicherti R."/>
            <person name="Tsui H.-C.T."/>
            <person name="Winkler M.E."/>
        </authorList>
    </citation>
    <scope>NUCLEOTIDE SEQUENCE</scope>
</reference>
<dbReference type="PANTHER" id="PTHR43802">
    <property type="entry name" value="ENOYL-COA HYDRATASE"/>
    <property type="match status" value="1"/>
</dbReference>
<evidence type="ECO:0000313" key="2">
    <source>
        <dbReference type="EMBL" id="SVA75795.1"/>
    </source>
</evidence>
<protein>
    <recommendedName>
        <fullName evidence="3">Enoyl-CoA hydratase/isomerase family protein</fullName>
    </recommendedName>
</protein>
<dbReference type="SUPFAM" id="SSF52096">
    <property type="entry name" value="ClpP/crotonase"/>
    <property type="match status" value="1"/>
</dbReference>
<dbReference type="AlphaFoldDB" id="A0A381YFL6"/>
<dbReference type="InterPro" id="IPR029045">
    <property type="entry name" value="ClpP/crotonase-like_dom_sf"/>
</dbReference>
<dbReference type="Pfam" id="PF00378">
    <property type="entry name" value="ECH_1"/>
    <property type="match status" value="1"/>
</dbReference>
<dbReference type="PANTHER" id="PTHR43802:SF1">
    <property type="entry name" value="IP11341P-RELATED"/>
    <property type="match status" value="1"/>
</dbReference>
<dbReference type="CDD" id="cd06558">
    <property type="entry name" value="crotonase-like"/>
    <property type="match status" value="1"/>
</dbReference>
<dbReference type="EMBL" id="UINC01018117">
    <property type="protein sequence ID" value="SVA75795.1"/>
    <property type="molecule type" value="Genomic_DNA"/>
</dbReference>
<comment type="similarity">
    <text evidence="1">Belongs to the enoyl-CoA hydratase/isomerase family.</text>
</comment>
<gene>
    <name evidence="2" type="ORF">METZ01_LOCUS128649</name>
</gene>
<proteinExistence type="inferred from homology"/>
<accession>A0A381YFL6</accession>
<evidence type="ECO:0000256" key="1">
    <source>
        <dbReference type="ARBA" id="ARBA00005254"/>
    </source>
</evidence>
<organism evidence="2">
    <name type="scientific">marine metagenome</name>
    <dbReference type="NCBI Taxonomy" id="408172"/>
    <lineage>
        <taxon>unclassified sequences</taxon>
        <taxon>metagenomes</taxon>
        <taxon>ecological metagenomes</taxon>
    </lineage>
</organism>
<evidence type="ECO:0008006" key="3">
    <source>
        <dbReference type="Google" id="ProtNLM"/>
    </source>
</evidence>
<dbReference type="InterPro" id="IPR001753">
    <property type="entry name" value="Enoyl-CoA_hydra/iso"/>
</dbReference>
<feature type="non-terminal residue" evidence="2">
    <location>
        <position position="1"/>
    </location>
</feature>